<evidence type="ECO:0000256" key="1">
    <source>
        <dbReference type="ARBA" id="ARBA00004429"/>
    </source>
</evidence>
<dbReference type="InterPro" id="IPR043428">
    <property type="entry name" value="LivM-like"/>
</dbReference>
<dbReference type="OrthoDB" id="9034298at2"/>
<dbReference type="PANTHER" id="PTHR30482">
    <property type="entry name" value="HIGH-AFFINITY BRANCHED-CHAIN AMINO ACID TRANSPORT SYSTEM PERMEASE"/>
    <property type="match status" value="1"/>
</dbReference>
<evidence type="ECO:0000256" key="2">
    <source>
        <dbReference type="ARBA" id="ARBA00022475"/>
    </source>
</evidence>
<keyword evidence="3 6" id="KW-0812">Transmembrane</keyword>
<sequence length="322" mass="34995">MNRIAAGVAIVFLLALPWLTDNQFLLHLAIIVLMWTLMGLSWNLLGGYAGQVSFGHAAFFGVGAYTTMILYLKVGLAPWYGIPLGGVVAALFSLPIGYLCFRLRGPYFALSTLAVAEITRLVALNWETLTAGPVGLLITTLPDVSFLGRPVDWESKEPFFYIIALLAVSGMLATHYMMRGRLGAYLVAIREDEDAAESVGIDTTRAKALTLAASAFFTGLAGGFYGMYFRYVDPDAVFPIAISIETVFIAVVGGLGTVVGPIVGAVFLTTVAETFRERFVVGHLIFYGLFMMLVIRFMPEGIWGRARRLYGRFRKGGSRGAA</sequence>
<keyword evidence="5 6" id="KW-0472">Membrane</keyword>
<dbReference type="AlphaFoldDB" id="A0A1B4VDE4"/>
<keyword evidence="2" id="KW-1003">Cell membrane</keyword>
<evidence type="ECO:0000256" key="6">
    <source>
        <dbReference type="SAM" id="Phobius"/>
    </source>
</evidence>
<dbReference type="GO" id="GO:0005886">
    <property type="term" value="C:plasma membrane"/>
    <property type="evidence" value="ECO:0007669"/>
    <property type="project" value="UniProtKB-SubCell"/>
</dbReference>
<name>A0A1B4VDE4_9GAMM</name>
<evidence type="ECO:0000256" key="5">
    <source>
        <dbReference type="ARBA" id="ARBA00023136"/>
    </source>
</evidence>
<dbReference type="EMBL" id="AP014936">
    <property type="protein sequence ID" value="BAU47827.1"/>
    <property type="molecule type" value="Genomic_DNA"/>
</dbReference>
<dbReference type="RefSeq" id="WP_096460282.1">
    <property type="nucleotide sequence ID" value="NZ_AP014936.1"/>
</dbReference>
<dbReference type="Proteomes" id="UP000218899">
    <property type="component" value="Chromosome"/>
</dbReference>
<feature type="transmembrane region" description="Helical" evidence="6">
    <location>
        <begin position="240"/>
        <end position="268"/>
    </location>
</feature>
<accession>A0A1B4VDE4</accession>
<dbReference type="KEGG" id="sva:SVA_1252"/>
<proteinExistence type="predicted"/>
<dbReference type="InterPro" id="IPR001851">
    <property type="entry name" value="ABC_transp_permease"/>
</dbReference>
<evidence type="ECO:0000256" key="4">
    <source>
        <dbReference type="ARBA" id="ARBA00022989"/>
    </source>
</evidence>
<feature type="transmembrane region" description="Helical" evidence="6">
    <location>
        <begin position="78"/>
        <end position="100"/>
    </location>
</feature>
<protein>
    <submittedName>
        <fullName evidence="7">ABC transporter permease</fullName>
    </submittedName>
</protein>
<dbReference type="CDD" id="cd06581">
    <property type="entry name" value="TM_PBP1_LivM_like"/>
    <property type="match status" value="1"/>
</dbReference>
<feature type="transmembrane region" description="Helical" evidence="6">
    <location>
        <begin position="52"/>
        <end position="72"/>
    </location>
</feature>
<feature type="transmembrane region" description="Helical" evidence="6">
    <location>
        <begin position="25"/>
        <end position="45"/>
    </location>
</feature>
<comment type="subcellular location">
    <subcellularLocation>
        <location evidence="1">Cell inner membrane</location>
        <topology evidence="1">Multi-pass membrane protein</topology>
    </subcellularLocation>
</comment>
<feature type="transmembrane region" description="Helical" evidence="6">
    <location>
        <begin position="208"/>
        <end position="228"/>
    </location>
</feature>
<organism evidence="7 8">
    <name type="scientific">Sulfurifustis variabilis</name>
    <dbReference type="NCBI Taxonomy" id="1675686"/>
    <lineage>
        <taxon>Bacteria</taxon>
        <taxon>Pseudomonadati</taxon>
        <taxon>Pseudomonadota</taxon>
        <taxon>Gammaproteobacteria</taxon>
        <taxon>Acidiferrobacterales</taxon>
        <taxon>Acidiferrobacteraceae</taxon>
        <taxon>Sulfurifustis</taxon>
    </lineage>
</organism>
<dbReference type="Pfam" id="PF02653">
    <property type="entry name" value="BPD_transp_2"/>
    <property type="match status" value="1"/>
</dbReference>
<keyword evidence="4 6" id="KW-1133">Transmembrane helix</keyword>
<dbReference type="GO" id="GO:0015658">
    <property type="term" value="F:branched-chain amino acid transmembrane transporter activity"/>
    <property type="evidence" value="ECO:0007669"/>
    <property type="project" value="InterPro"/>
</dbReference>
<keyword evidence="8" id="KW-1185">Reference proteome</keyword>
<evidence type="ECO:0000313" key="7">
    <source>
        <dbReference type="EMBL" id="BAU47827.1"/>
    </source>
</evidence>
<dbReference type="PANTHER" id="PTHR30482:SF10">
    <property type="entry name" value="HIGH-AFFINITY BRANCHED-CHAIN AMINO ACID TRANSPORT PROTEIN BRAE"/>
    <property type="match status" value="1"/>
</dbReference>
<reference evidence="7 8" key="1">
    <citation type="submission" date="2015-08" db="EMBL/GenBank/DDBJ databases">
        <title>Complete genome sequence of Sulfurifustis variabilis.</title>
        <authorList>
            <person name="Miura A."/>
            <person name="Kojima H."/>
            <person name="Fukui M."/>
        </authorList>
    </citation>
    <scope>NUCLEOTIDE SEQUENCE [LARGE SCALE GENOMIC DNA]</scope>
    <source>
        <strain evidence="8">skN76</strain>
    </source>
</reference>
<feature type="transmembrane region" description="Helical" evidence="6">
    <location>
        <begin position="280"/>
        <end position="298"/>
    </location>
</feature>
<feature type="transmembrane region" description="Helical" evidence="6">
    <location>
        <begin position="159"/>
        <end position="178"/>
    </location>
</feature>
<evidence type="ECO:0000313" key="8">
    <source>
        <dbReference type="Proteomes" id="UP000218899"/>
    </source>
</evidence>
<gene>
    <name evidence="7" type="ORF">SVA_1252</name>
</gene>
<evidence type="ECO:0000256" key="3">
    <source>
        <dbReference type="ARBA" id="ARBA00022692"/>
    </source>
</evidence>